<dbReference type="EMBL" id="JAMJPJ010000058">
    <property type="protein sequence ID" value="MCL7931722.1"/>
    <property type="molecule type" value="Genomic_DNA"/>
</dbReference>
<evidence type="ECO:0000259" key="1">
    <source>
        <dbReference type="Pfam" id="PF17131"/>
    </source>
</evidence>
<keyword evidence="2" id="KW-0449">Lipoprotein</keyword>
<reference evidence="2" key="1">
    <citation type="submission" date="2022-05" db="EMBL/GenBank/DDBJ databases">
        <title>Halomonas geminus sp. nov. and Halomonas llamarensis sp. nov. isolated from high-altitude salars of the Atacama Desert.</title>
        <authorList>
            <person name="Hintersatz C."/>
            <person name="Rojas L.A."/>
            <person name="Wei T.-S."/>
            <person name="Kutschke S."/>
            <person name="Lehmann F."/>
            <person name="Jain R."/>
            <person name="Pollmann K."/>
        </authorList>
    </citation>
    <scope>NUCLEOTIDE SEQUENCE</scope>
    <source>
        <strain evidence="2">ATCHA</strain>
    </source>
</reference>
<dbReference type="CDD" id="cd16329">
    <property type="entry name" value="LolA_like"/>
    <property type="match status" value="1"/>
</dbReference>
<protein>
    <submittedName>
        <fullName evidence="2">Outer membrane lipoprotein-sorting protein</fullName>
    </submittedName>
</protein>
<evidence type="ECO:0000313" key="3">
    <source>
        <dbReference type="Proteomes" id="UP001165308"/>
    </source>
</evidence>
<dbReference type="Gene3D" id="2.50.20.10">
    <property type="entry name" value="Lipoprotein localisation LolA/LolB/LppX"/>
    <property type="match status" value="1"/>
</dbReference>
<gene>
    <name evidence="2" type="ORF">M8006_17355</name>
</gene>
<dbReference type="InterPro" id="IPR033399">
    <property type="entry name" value="TP_0789-like"/>
</dbReference>
<dbReference type="Pfam" id="PF17131">
    <property type="entry name" value="LolA_like"/>
    <property type="match status" value="1"/>
</dbReference>
<dbReference type="RefSeq" id="WP_250084422.1">
    <property type="nucleotide sequence ID" value="NZ_JAMJPJ010000058.1"/>
</dbReference>
<organism evidence="2 3">
    <name type="scientific">Halomonas llamarensis</name>
    <dbReference type="NCBI Taxonomy" id="2945104"/>
    <lineage>
        <taxon>Bacteria</taxon>
        <taxon>Pseudomonadati</taxon>
        <taxon>Pseudomonadota</taxon>
        <taxon>Gammaproteobacteria</taxon>
        <taxon>Oceanospirillales</taxon>
        <taxon>Halomonadaceae</taxon>
        <taxon>Halomonas</taxon>
    </lineage>
</organism>
<accession>A0ABT0SV65</accession>
<keyword evidence="3" id="KW-1185">Reference proteome</keyword>
<comment type="caution">
    <text evidence="2">The sequence shown here is derived from an EMBL/GenBank/DDBJ whole genome shotgun (WGS) entry which is preliminary data.</text>
</comment>
<feature type="domain" description="Uncharacterized protein TP-0789" evidence="1">
    <location>
        <begin position="78"/>
        <end position="271"/>
    </location>
</feature>
<evidence type="ECO:0000313" key="2">
    <source>
        <dbReference type="EMBL" id="MCL7931722.1"/>
    </source>
</evidence>
<name>A0ABT0SV65_9GAMM</name>
<proteinExistence type="predicted"/>
<sequence>MNLRKILLAGVVLASILGGNTAYSEQYTAREIMTLNEAARKADISETAELEMALIDRDGRSRTRRVLFILDDTDPALRKSYMKFLSPRNVEGISFVQIEHATEDNDRWLYLPSLRRTRRISGNTKTDSFVGTDFSFEDFEILDGTVAGTNRDYEILRTEEKMGHETWVIEALPATDEERAVTGYGRRVIWISQEHFHAVYTEFYDHDDELFKVMTADNFGLVEGGDENEYRPHKLTMETLKTGHKTVIDFHDFVLNKPLRPQMFTREYLSRG</sequence>
<dbReference type="Proteomes" id="UP001165308">
    <property type="component" value="Unassembled WGS sequence"/>
</dbReference>